<accession>A0ABP9RPM2</accession>
<gene>
    <name evidence="1" type="ORF">GCM10023322_19740</name>
</gene>
<organism evidence="1 2">
    <name type="scientific">Rugosimonospora acidiphila</name>
    <dbReference type="NCBI Taxonomy" id="556531"/>
    <lineage>
        <taxon>Bacteria</taxon>
        <taxon>Bacillati</taxon>
        <taxon>Actinomycetota</taxon>
        <taxon>Actinomycetes</taxon>
        <taxon>Micromonosporales</taxon>
        <taxon>Micromonosporaceae</taxon>
        <taxon>Rugosimonospora</taxon>
    </lineage>
</organism>
<name>A0ABP9RPM2_9ACTN</name>
<evidence type="ECO:0000313" key="1">
    <source>
        <dbReference type="EMBL" id="GAA5182532.1"/>
    </source>
</evidence>
<proteinExistence type="predicted"/>
<evidence type="ECO:0000313" key="2">
    <source>
        <dbReference type="Proteomes" id="UP001501570"/>
    </source>
</evidence>
<dbReference type="Proteomes" id="UP001501570">
    <property type="component" value="Unassembled WGS sequence"/>
</dbReference>
<dbReference type="Gene3D" id="3.20.20.80">
    <property type="entry name" value="Glycosidases"/>
    <property type="match status" value="1"/>
</dbReference>
<sequence>MALRGLGINYDTGFFPGGKISRQHFDRDIVRHELHVIRHDLHCAAVRISGGDPERLSAAAELAAAEGLEVWFAPFPCELTTDELRPFFVDCADRAEAVRTVATAPVVLVLGCELSLFGAGFLPGNTVFQRIDGLMRGSAGSVRSAAGQLDEFFADVVTQARTRFHGPITYASGTWEFIDWTPFDIVAIDAYRDANTAGTYAQELRAQVERTDKPVVVTEFGCCTYVGAADRGGIGWDIVDDTSTSPARIPGDYQRDESEQVRYLHECLNVFDEVGVDSAFWFTFASFDALHREDPHQDLDLASYGVVKMIGESAWQPKESFSALAEAYRRRG</sequence>
<protein>
    <recommendedName>
        <fullName evidence="3">Abortive infection protein</fullName>
    </recommendedName>
</protein>
<dbReference type="SUPFAM" id="SSF51445">
    <property type="entry name" value="(Trans)glycosidases"/>
    <property type="match status" value="1"/>
</dbReference>
<evidence type="ECO:0008006" key="3">
    <source>
        <dbReference type="Google" id="ProtNLM"/>
    </source>
</evidence>
<reference evidence="2" key="1">
    <citation type="journal article" date="2019" name="Int. J. Syst. Evol. Microbiol.">
        <title>The Global Catalogue of Microorganisms (GCM) 10K type strain sequencing project: providing services to taxonomists for standard genome sequencing and annotation.</title>
        <authorList>
            <consortium name="The Broad Institute Genomics Platform"/>
            <consortium name="The Broad Institute Genome Sequencing Center for Infectious Disease"/>
            <person name="Wu L."/>
            <person name="Ma J."/>
        </authorList>
    </citation>
    <scope>NUCLEOTIDE SEQUENCE [LARGE SCALE GENOMIC DNA]</scope>
    <source>
        <strain evidence="2">JCM 18304</strain>
    </source>
</reference>
<keyword evidence="2" id="KW-1185">Reference proteome</keyword>
<dbReference type="EMBL" id="BAABJQ010000004">
    <property type="protein sequence ID" value="GAA5182532.1"/>
    <property type="molecule type" value="Genomic_DNA"/>
</dbReference>
<dbReference type="RefSeq" id="WP_345628130.1">
    <property type="nucleotide sequence ID" value="NZ_BAABJQ010000004.1"/>
</dbReference>
<comment type="caution">
    <text evidence="1">The sequence shown here is derived from an EMBL/GenBank/DDBJ whole genome shotgun (WGS) entry which is preliminary data.</text>
</comment>
<dbReference type="InterPro" id="IPR017853">
    <property type="entry name" value="GH"/>
</dbReference>